<keyword evidence="1" id="KW-0880">Kelch repeat</keyword>
<feature type="compositionally biased region" description="Low complexity" evidence="3">
    <location>
        <begin position="728"/>
        <end position="743"/>
    </location>
</feature>
<sequence length="801" mass="86383">MAWRTLIAVLPALSEALAISEYSNVGRRESHLSRRESGVNAMCWWELPSSAIIRDQLYVNGGVLTTGNISIDGTLQGGRPNDNNSPTKTYVLNLGTGFNTSDIPFQTIDTPFTQVTNGFMAANDNSFWLYGGLIYESDSILAYPDANEVEVYDVYMQGPVRYWNQGWQNGRALSNGVTRYVAGGAGVNVRELNQTFYFSGARGEDWGEIRGPGVVRPQHNANVTSQQFITADLSDQARTSWTNTTLPSTVRPRVNGEIVYVPAGKLGALIVLGGVTTADWQPRSRGTQGSDAIQTAISTGPSFLSRVEVYDLSAKQWYIQNTTGEMPPTGLAEFCATVATSQDGNSHQIYVYGGYPGNGVTTPLPVYDSVYVLSIPAFHWIKISTGSTLLGRRGHKCVKPLPDQMFIIGGHPPGDSQCIDIIRIFNLNTLEFSTEYKPATYEDYKVPSAIRNVIGGDETGGATRTASRWAAPTLEKMFVSERPPTKATTWYPYSAAPATGTPSISIIQTKSETPKFVYPVVAVCVVLVLAIIGGLIAWFCIRRRRQQRAAKAAGNEQFQNSEKDSKLAGAYQQYPADPPHGYNSYGSVSTVAPAYSQHAHDGTPQIFFELPAEPRGPAELDSGAEYTKLGVIAENHNQNDVLSIVPTPATEHSDPLGTRQTRRSVFSEESTAPVDTDGVSPLTPDPEIAGNSGDPTGSGAAQFSWWRRQSMRGSAVARKISDISFRSLSRSSTGLSRSESLMSPAAAPVPAGNGSSVAPATNVSITPPSRGSQNEPSKGSQHEPSNKSTESMPIPPPTNTN</sequence>
<feature type="compositionally biased region" description="Polar residues" evidence="3">
    <location>
        <begin position="753"/>
        <end position="779"/>
    </location>
</feature>
<keyword evidence="4" id="KW-1133">Transmembrane helix</keyword>
<feature type="region of interest" description="Disordered" evidence="3">
    <location>
        <begin position="646"/>
        <end position="700"/>
    </location>
</feature>
<dbReference type="InterPro" id="IPR015915">
    <property type="entry name" value="Kelch-typ_b-propeller"/>
</dbReference>
<dbReference type="InterPro" id="IPR011043">
    <property type="entry name" value="Gal_Oxase/kelch_b-propeller"/>
</dbReference>
<gene>
    <name evidence="6" type="ORF">TWF696_009143</name>
</gene>
<feature type="region of interest" description="Disordered" evidence="3">
    <location>
        <begin position="728"/>
        <end position="801"/>
    </location>
</feature>
<dbReference type="PANTHER" id="PTHR46228">
    <property type="entry name" value="KELCH DOMAIN-CONTAINING PROTEIN"/>
    <property type="match status" value="1"/>
</dbReference>
<dbReference type="Proteomes" id="UP001375240">
    <property type="component" value="Unassembled WGS sequence"/>
</dbReference>
<dbReference type="Gene3D" id="2.120.10.80">
    <property type="entry name" value="Kelch-type beta propeller"/>
    <property type="match status" value="1"/>
</dbReference>
<dbReference type="EMBL" id="JAVHNQ010000008">
    <property type="protein sequence ID" value="KAK6340825.1"/>
    <property type="molecule type" value="Genomic_DNA"/>
</dbReference>
<proteinExistence type="predicted"/>
<dbReference type="SUPFAM" id="SSF50965">
    <property type="entry name" value="Galactose oxidase, central domain"/>
    <property type="match status" value="1"/>
</dbReference>
<evidence type="ECO:0000256" key="4">
    <source>
        <dbReference type="SAM" id="Phobius"/>
    </source>
</evidence>
<accession>A0AAV9UFV4</accession>
<evidence type="ECO:0000313" key="6">
    <source>
        <dbReference type="EMBL" id="KAK6340825.1"/>
    </source>
</evidence>
<feature type="chain" id="PRO_5043799196" evidence="5">
    <location>
        <begin position="19"/>
        <end position="801"/>
    </location>
</feature>
<evidence type="ECO:0000313" key="7">
    <source>
        <dbReference type="Proteomes" id="UP001375240"/>
    </source>
</evidence>
<evidence type="ECO:0000256" key="5">
    <source>
        <dbReference type="SAM" id="SignalP"/>
    </source>
</evidence>
<comment type="caution">
    <text evidence="6">The sequence shown here is derived from an EMBL/GenBank/DDBJ whole genome shotgun (WGS) entry which is preliminary data.</text>
</comment>
<organism evidence="6 7">
    <name type="scientific">Orbilia brochopaga</name>
    <dbReference type="NCBI Taxonomy" id="3140254"/>
    <lineage>
        <taxon>Eukaryota</taxon>
        <taxon>Fungi</taxon>
        <taxon>Dikarya</taxon>
        <taxon>Ascomycota</taxon>
        <taxon>Pezizomycotina</taxon>
        <taxon>Orbiliomycetes</taxon>
        <taxon>Orbiliales</taxon>
        <taxon>Orbiliaceae</taxon>
        <taxon>Orbilia</taxon>
    </lineage>
</organism>
<keyword evidence="2" id="KW-0677">Repeat</keyword>
<dbReference type="PANTHER" id="PTHR46228:SF2">
    <property type="entry name" value="KELCH REPEAT PROTEIN (AFU_ORTHOLOGUE AFUA_4G14350)"/>
    <property type="match status" value="1"/>
</dbReference>
<evidence type="ECO:0000256" key="2">
    <source>
        <dbReference type="ARBA" id="ARBA00022737"/>
    </source>
</evidence>
<keyword evidence="4" id="KW-0472">Membrane</keyword>
<feature type="transmembrane region" description="Helical" evidence="4">
    <location>
        <begin position="516"/>
        <end position="541"/>
    </location>
</feature>
<dbReference type="AlphaFoldDB" id="A0AAV9UFV4"/>
<reference evidence="6 7" key="1">
    <citation type="submission" date="2019-10" db="EMBL/GenBank/DDBJ databases">
        <authorList>
            <person name="Palmer J.M."/>
        </authorList>
    </citation>
    <scope>NUCLEOTIDE SEQUENCE [LARGE SCALE GENOMIC DNA]</scope>
    <source>
        <strain evidence="6 7">TWF696</strain>
    </source>
</reference>
<feature type="signal peptide" evidence="5">
    <location>
        <begin position="1"/>
        <end position="18"/>
    </location>
</feature>
<evidence type="ECO:0000256" key="1">
    <source>
        <dbReference type="ARBA" id="ARBA00022441"/>
    </source>
</evidence>
<keyword evidence="5" id="KW-0732">Signal</keyword>
<keyword evidence="4" id="KW-0812">Transmembrane</keyword>
<name>A0AAV9UFV4_9PEZI</name>
<keyword evidence="7" id="KW-1185">Reference proteome</keyword>
<protein>
    <submittedName>
        <fullName evidence="6">Uncharacterized protein</fullName>
    </submittedName>
</protein>
<evidence type="ECO:0000256" key="3">
    <source>
        <dbReference type="SAM" id="MobiDB-lite"/>
    </source>
</evidence>